<dbReference type="Proteomes" id="UP000019402">
    <property type="component" value="Unassembled WGS sequence"/>
</dbReference>
<evidence type="ECO:0000259" key="12">
    <source>
        <dbReference type="Pfam" id="PF00278"/>
    </source>
</evidence>
<evidence type="ECO:0000256" key="5">
    <source>
        <dbReference type="ARBA" id="ARBA00022898"/>
    </source>
</evidence>
<dbReference type="SUPFAM" id="SSF51419">
    <property type="entry name" value="PLP-binding barrel"/>
    <property type="match status" value="1"/>
</dbReference>
<comment type="caution">
    <text evidence="13">The sequence shown here is derived from an EMBL/GenBank/DDBJ whole genome shotgun (WGS) entry which is preliminary data.</text>
</comment>
<evidence type="ECO:0000313" key="13">
    <source>
        <dbReference type="EMBL" id="GAF02270.1"/>
    </source>
</evidence>
<dbReference type="PANTHER" id="PTHR43727">
    <property type="entry name" value="DIAMINOPIMELATE DECARBOXYLASE"/>
    <property type="match status" value="1"/>
</dbReference>
<dbReference type="eggNOG" id="COG0019">
    <property type="taxonomic scope" value="Bacteria"/>
</dbReference>
<evidence type="ECO:0000256" key="9">
    <source>
        <dbReference type="ARBA" id="ARBA00047351"/>
    </source>
</evidence>
<feature type="binding site" evidence="11">
    <location>
        <position position="288"/>
    </location>
    <ligand>
        <name>substrate</name>
    </ligand>
</feature>
<keyword evidence="14" id="KW-1185">Reference proteome</keyword>
<dbReference type="GO" id="GO:0008295">
    <property type="term" value="P:spermidine biosynthetic process"/>
    <property type="evidence" value="ECO:0007669"/>
    <property type="project" value="UniProtKB-KW"/>
</dbReference>
<dbReference type="InterPro" id="IPR029066">
    <property type="entry name" value="PLP-binding_barrel"/>
</dbReference>
<keyword evidence="6" id="KW-0745">Spermidine biosynthesis</keyword>
<dbReference type="FunFam" id="3.20.20.10:FF:000012">
    <property type="entry name" value="Carboxynorspermidine/carboxyspermidine decarboxylase"/>
    <property type="match status" value="1"/>
</dbReference>
<dbReference type="SUPFAM" id="SSF50621">
    <property type="entry name" value="Alanine racemase C-terminal domain-like"/>
    <property type="match status" value="1"/>
</dbReference>
<dbReference type="RefSeq" id="WP_152541687.1">
    <property type="nucleotide sequence ID" value="NZ_BAMD01000007.1"/>
</dbReference>
<evidence type="ECO:0000256" key="1">
    <source>
        <dbReference type="ARBA" id="ARBA00001933"/>
    </source>
</evidence>
<dbReference type="EMBL" id="BAMD01000007">
    <property type="protein sequence ID" value="GAF02270.1"/>
    <property type="molecule type" value="Genomic_DNA"/>
</dbReference>
<reference evidence="13 14" key="1">
    <citation type="journal article" date="2014" name="Genome Announc.">
        <title>Draft Genome Sequence of Cytophaga fermentans JCM 21142T, a Facultative Anaerobe Isolated from Marine Mud.</title>
        <authorList>
            <person name="Starns D."/>
            <person name="Oshima K."/>
            <person name="Suda W."/>
            <person name="Iino T."/>
            <person name="Yuki M."/>
            <person name="Inoue J."/>
            <person name="Kitamura K."/>
            <person name="Iida T."/>
            <person name="Darby A."/>
            <person name="Hattori M."/>
            <person name="Ohkuma M."/>
        </authorList>
    </citation>
    <scope>NUCLEOTIDE SEQUENCE [LARGE SCALE GENOMIC DNA]</scope>
    <source>
        <strain evidence="13 14">JCM 21142</strain>
    </source>
</reference>
<dbReference type="Gene3D" id="3.20.20.10">
    <property type="entry name" value="Alanine racemase"/>
    <property type="match status" value="1"/>
</dbReference>
<keyword evidence="7" id="KW-0456">Lyase</keyword>
<evidence type="ECO:0000256" key="3">
    <source>
        <dbReference type="ARBA" id="ARBA00013633"/>
    </source>
</evidence>
<name>W7XVQ6_9BACT</name>
<dbReference type="AlphaFoldDB" id="W7XVQ6"/>
<dbReference type="STRING" id="869213.GCA_000517085_00726"/>
<dbReference type="EC" id="4.1.1.96" evidence="2"/>
<organism evidence="13 14">
    <name type="scientific">Saccharicrinis fermentans DSM 9555 = JCM 21142</name>
    <dbReference type="NCBI Taxonomy" id="869213"/>
    <lineage>
        <taxon>Bacteria</taxon>
        <taxon>Pseudomonadati</taxon>
        <taxon>Bacteroidota</taxon>
        <taxon>Bacteroidia</taxon>
        <taxon>Marinilabiliales</taxon>
        <taxon>Marinilabiliaceae</taxon>
        <taxon>Saccharicrinis</taxon>
    </lineage>
</organism>
<evidence type="ECO:0000313" key="14">
    <source>
        <dbReference type="Proteomes" id="UP000019402"/>
    </source>
</evidence>
<accession>W7XVQ6</accession>
<sequence>MEQFGGIKFSQQALADLQTPCYVVSKTQLERNLLLLQHVQQQAGCKILLAFKGFAMWNLAPLVRKYLPGTSASSVNEARLGREVYGGELHVYAPAFSDADMAEHLALADHIVFNSPGQYKRFKALLEKHDSIKAGIRINPEHSEADTPLYDPSGRYSRLGTTLENLKNHLDHLEGISGLHFHNLCEQNVDALERTLAVVEDKFGFLLQRLSWINFGGGHHISRSDYQVDRLIQLIKDFKRRHALEVYLEPGEAIALNTGVLVTTVEDVIINEKSIALLDTSVTAHMPDVLEMPYRPLILNADEPNRKKYTYRLGGVSCLAGDVVGDYSFDDELKVGDRLIFGDMAHYTMVKNTTFNGVRLPSMYIYDEEADQCRLVKHFTYEDYKNRLS</sequence>
<dbReference type="GO" id="GO:0045312">
    <property type="term" value="P:nor-spermidine biosynthetic process"/>
    <property type="evidence" value="ECO:0007669"/>
    <property type="project" value="InterPro"/>
</dbReference>
<gene>
    <name evidence="13" type="ORF">JCM21142_3899</name>
</gene>
<dbReference type="PIRSF" id="PIRSF038941">
    <property type="entry name" value="NspC"/>
    <property type="match status" value="1"/>
</dbReference>
<comment type="cofactor">
    <cofactor evidence="1">
        <name>pyridoxal 5'-phosphate</name>
        <dbReference type="ChEBI" id="CHEBI:597326"/>
    </cofactor>
</comment>
<dbReference type="Pfam" id="PF00278">
    <property type="entry name" value="Orn_DAP_Arg_deC"/>
    <property type="match status" value="1"/>
</dbReference>
<protein>
    <recommendedName>
        <fullName evidence="3">Carboxynorspermidine/carboxyspermidine decarboxylase</fullName>
        <ecNumber evidence="2">4.1.1.96</ecNumber>
    </recommendedName>
</protein>
<dbReference type="GO" id="GO:0009089">
    <property type="term" value="P:lysine biosynthetic process via diaminopimelate"/>
    <property type="evidence" value="ECO:0007669"/>
    <property type="project" value="TreeGrafter"/>
</dbReference>
<keyword evidence="4" id="KW-0210">Decarboxylase</keyword>
<comment type="similarity">
    <text evidence="8">Belongs to the Orn/Lys/Arg decarboxylase class-II family. NspC subfamily.</text>
</comment>
<feature type="binding site" evidence="11">
    <location>
        <position position="252"/>
    </location>
    <ligand>
        <name>substrate</name>
    </ligand>
</feature>
<feature type="domain" description="Orn/DAP/Arg decarboxylase 2 C-terminal" evidence="12">
    <location>
        <begin position="25"/>
        <end position="344"/>
    </location>
</feature>
<dbReference type="PANTHER" id="PTHR43727:SF1">
    <property type="entry name" value="CARBOXYNORSPERMIDINE_CARBOXYSPERMIDINE DECARBOXYLASE"/>
    <property type="match status" value="1"/>
</dbReference>
<dbReference type="OrthoDB" id="9804410at2"/>
<evidence type="ECO:0000256" key="11">
    <source>
        <dbReference type="PIRSR" id="PIRSR038941-1"/>
    </source>
</evidence>
<keyword evidence="5" id="KW-0663">Pyridoxal phosphate</keyword>
<dbReference type="InterPro" id="IPR009006">
    <property type="entry name" value="Ala_racemase/Decarboxylase_C"/>
</dbReference>
<dbReference type="GO" id="GO:0008836">
    <property type="term" value="F:diaminopimelate decarboxylase activity"/>
    <property type="evidence" value="ECO:0007669"/>
    <property type="project" value="TreeGrafter"/>
</dbReference>
<evidence type="ECO:0000256" key="10">
    <source>
        <dbReference type="ARBA" id="ARBA00047389"/>
    </source>
</evidence>
<dbReference type="InterPro" id="IPR022643">
    <property type="entry name" value="De-COase2_C"/>
</dbReference>
<evidence type="ECO:0000256" key="8">
    <source>
        <dbReference type="ARBA" id="ARBA00025802"/>
    </source>
</evidence>
<dbReference type="NCBIfam" id="TIGR01047">
    <property type="entry name" value="nspC"/>
    <property type="match status" value="1"/>
</dbReference>
<evidence type="ECO:0000256" key="4">
    <source>
        <dbReference type="ARBA" id="ARBA00022793"/>
    </source>
</evidence>
<evidence type="ECO:0000256" key="6">
    <source>
        <dbReference type="ARBA" id="ARBA00023066"/>
    </source>
</evidence>
<dbReference type="CDD" id="cd06829">
    <property type="entry name" value="PLPDE_III_CANSDC"/>
    <property type="match status" value="1"/>
</dbReference>
<proteinExistence type="inferred from homology"/>
<dbReference type="Gene3D" id="2.40.37.10">
    <property type="entry name" value="Lyase, Ornithine Decarboxylase, Chain A, domain 1"/>
    <property type="match status" value="1"/>
</dbReference>
<evidence type="ECO:0000256" key="2">
    <source>
        <dbReference type="ARBA" id="ARBA00012259"/>
    </source>
</evidence>
<comment type="catalytic activity">
    <reaction evidence="9">
        <text>carboxyspermidine + H(+) = spermidine + CO2</text>
        <dbReference type="Rhea" id="RHEA:34095"/>
        <dbReference type="ChEBI" id="CHEBI:15378"/>
        <dbReference type="ChEBI" id="CHEBI:16526"/>
        <dbReference type="ChEBI" id="CHEBI:57834"/>
        <dbReference type="ChEBI" id="CHEBI:65072"/>
        <dbReference type="EC" id="4.1.1.96"/>
    </reaction>
</comment>
<dbReference type="InterPro" id="IPR005730">
    <property type="entry name" value="Nsp_de-COase"/>
</dbReference>
<comment type="catalytic activity">
    <reaction evidence="10">
        <text>carboxynorspermidine + H(+) = norspermidine + CO2</text>
        <dbReference type="Rhea" id="RHEA:34099"/>
        <dbReference type="ChEBI" id="CHEBI:15378"/>
        <dbReference type="ChEBI" id="CHEBI:16526"/>
        <dbReference type="ChEBI" id="CHEBI:57920"/>
        <dbReference type="ChEBI" id="CHEBI:65070"/>
        <dbReference type="EC" id="4.1.1.96"/>
    </reaction>
</comment>
<evidence type="ECO:0000256" key="7">
    <source>
        <dbReference type="ARBA" id="ARBA00023239"/>
    </source>
</evidence>